<keyword evidence="1" id="KW-0472">Membrane</keyword>
<protein>
    <submittedName>
        <fullName evidence="2">Uncharacterized protein</fullName>
    </submittedName>
</protein>
<organism evidence="2 3">
    <name type="scientific">Pleurodeles waltl</name>
    <name type="common">Iberian ribbed newt</name>
    <dbReference type="NCBI Taxonomy" id="8319"/>
    <lineage>
        <taxon>Eukaryota</taxon>
        <taxon>Metazoa</taxon>
        <taxon>Chordata</taxon>
        <taxon>Craniata</taxon>
        <taxon>Vertebrata</taxon>
        <taxon>Euteleostomi</taxon>
        <taxon>Amphibia</taxon>
        <taxon>Batrachia</taxon>
        <taxon>Caudata</taxon>
        <taxon>Salamandroidea</taxon>
        <taxon>Salamandridae</taxon>
        <taxon>Pleurodelinae</taxon>
        <taxon>Pleurodeles</taxon>
    </lineage>
</organism>
<dbReference type="EMBL" id="JANPWB010000010">
    <property type="protein sequence ID" value="KAJ1144165.1"/>
    <property type="molecule type" value="Genomic_DNA"/>
</dbReference>
<dbReference type="Proteomes" id="UP001066276">
    <property type="component" value="Chromosome 6"/>
</dbReference>
<proteinExistence type="predicted"/>
<dbReference type="AlphaFoldDB" id="A0AAV7QW06"/>
<evidence type="ECO:0000313" key="2">
    <source>
        <dbReference type="EMBL" id="KAJ1144165.1"/>
    </source>
</evidence>
<evidence type="ECO:0000256" key="1">
    <source>
        <dbReference type="SAM" id="Phobius"/>
    </source>
</evidence>
<keyword evidence="1" id="KW-1133">Transmembrane helix</keyword>
<sequence>MLLSAGSVSAPLTNVSGLKEYVTCNLNFSDYKVICDNQSCICVGPCYQHPGYCNYRGDCFNRQEGPYCQCYSFGYYHYTGKQCELFEKHAGFYWVLFGVLGAALLLLLVIILAVIFFRQKRVSWTVDQRRDSRRWFTFDEEFLQFSHTDLDLPSKMSTLDMKRGYDSYDVTGSFSYDSEFTAGVFQPKLESIDTLKEVI</sequence>
<keyword evidence="3" id="KW-1185">Reference proteome</keyword>
<comment type="caution">
    <text evidence="2">The sequence shown here is derived from an EMBL/GenBank/DDBJ whole genome shotgun (WGS) entry which is preliminary data.</text>
</comment>
<keyword evidence="1" id="KW-0812">Transmembrane</keyword>
<evidence type="ECO:0000313" key="3">
    <source>
        <dbReference type="Proteomes" id="UP001066276"/>
    </source>
</evidence>
<accession>A0AAV7QW06</accession>
<name>A0AAV7QW06_PLEWA</name>
<feature type="transmembrane region" description="Helical" evidence="1">
    <location>
        <begin position="92"/>
        <end position="117"/>
    </location>
</feature>
<gene>
    <name evidence="2" type="ORF">NDU88_010467</name>
</gene>
<reference evidence="2" key="1">
    <citation type="journal article" date="2022" name="bioRxiv">
        <title>Sequencing and chromosome-scale assembly of the giantPleurodeles waltlgenome.</title>
        <authorList>
            <person name="Brown T."/>
            <person name="Elewa A."/>
            <person name="Iarovenko S."/>
            <person name="Subramanian E."/>
            <person name="Araus A.J."/>
            <person name="Petzold A."/>
            <person name="Susuki M."/>
            <person name="Suzuki K.-i.T."/>
            <person name="Hayashi T."/>
            <person name="Toyoda A."/>
            <person name="Oliveira C."/>
            <person name="Osipova E."/>
            <person name="Leigh N.D."/>
            <person name="Simon A."/>
            <person name="Yun M.H."/>
        </authorList>
    </citation>
    <scope>NUCLEOTIDE SEQUENCE</scope>
    <source>
        <strain evidence="2">20211129_DDA</strain>
        <tissue evidence="2">Liver</tissue>
    </source>
</reference>